<keyword evidence="2" id="KW-1185">Reference proteome</keyword>
<dbReference type="AlphaFoldDB" id="A0A2H3JD59"/>
<dbReference type="EMBL" id="KB468053">
    <property type="protein sequence ID" value="PCH40136.1"/>
    <property type="molecule type" value="Genomic_DNA"/>
</dbReference>
<sequence>MILNLLVRGAGLTLNVHGLKVRGLALDPHCHGRRRGERWAAGFATQRELFEWVATSRLFDARRVAPTDRVLGRGAQRREMYQSFLEHARARAGSGAPPAGITQDDALRFFGRDAEHAALLRASRVKQHARETFAGRRIEEWTGMHGLPVKWVMDAARRKLEREAAAAHSSLTGVPAMPADGKSALSRYEPFAMCAWEVALSEMSVDEVRSLVLEVKGEMERTGEFEALWEKERERKASKQKVAQE</sequence>
<organism evidence="1 2">
    <name type="scientific">Wolfiporia cocos (strain MD-104)</name>
    <name type="common">Brown rot fungus</name>
    <dbReference type="NCBI Taxonomy" id="742152"/>
    <lineage>
        <taxon>Eukaryota</taxon>
        <taxon>Fungi</taxon>
        <taxon>Dikarya</taxon>
        <taxon>Basidiomycota</taxon>
        <taxon>Agaricomycotina</taxon>
        <taxon>Agaricomycetes</taxon>
        <taxon>Polyporales</taxon>
        <taxon>Phaeolaceae</taxon>
        <taxon>Wolfiporia</taxon>
    </lineage>
</organism>
<name>A0A2H3JD59_WOLCO</name>
<accession>A0A2H3JD59</accession>
<dbReference type="Proteomes" id="UP000218811">
    <property type="component" value="Unassembled WGS sequence"/>
</dbReference>
<evidence type="ECO:0000313" key="1">
    <source>
        <dbReference type="EMBL" id="PCH40136.1"/>
    </source>
</evidence>
<protein>
    <submittedName>
        <fullName evidence="1">Uncharacterized protein</fullName>
    </submittedName>
</protein>
<reference evidence="1 2" key="1">
    <citation type="journal article" date="2012" name="Science">
        <title>The Paleozoic origin of enzymatic lignin decomposition reconstructed from 31 fungal genomes.</title>
        <authorList>
            <person name="Floudas D."/>
            <person name="Binder M."/>
            <person name="Riley R."/>
            <person name="Barry K."/>
            <person name="Blanchette R.A."/>
            <person name="Henrissat B."/>
            <person name="Martinez A.T."/>
            <person name="Otillar R."/>
            <person name="Spatafora J.W."/>
            <person name="Yadav J.S."/>
            <person name="Aerts A."/>
            <person name="Benoit I."/>
            <person name="Boyd A."/>
            <person name="Carlson A."/>
            <person name="Copeland A."/>
            <person name="Coutinho P.M."/>
            <person name="de Vries R.P."/>
            <person name="Ferreira P."/>
            <person name="Findley K."/>
            <person name="Foster B."/>
            <person name="Gaskell J."/>
            <person name="Glotzer D."/>
            <person name="Gorecki P."/>
            <person name="Heitman J."/>
            <person name="Hesse C."/>
            <person name="Hori C."/>
            <person name="Igarashi K."/>
            <person name="Jurgens J.A."/>
            <person name="Kallen N."/>
            <person name="Kersten P."/>
            <person name="Kohler A."/>
            <person name="Kuees U."/>
            <person name="Kumar T.K.A."/>
            <person name="Kuo A."/>
            <person name="LaButti K."/>
            <person name="Larrondo L.F."/>
            <person name="Lindquist E."/>
            <person name="Ling A."/>
            <person name="Lombard V."/>
            <person name="Lucas S."/>
            <person name="Lundell T."/>
            <person name="Martin R."/>
            <person name="McLaughlin D.J."/>
            <person name="Morgenstern I."/>
            <person name="Morin E."/>
            <person name="Murat C."/>
            <person name="Nagy L.G."/>
            <person name="Nolan M."/>
            <person name="Ohm R.A."/>
            <person name="Patyshakuliyeva A."/>
            <person name="Rokas A."/>
            <person name="Ruiz-Duenas F.J."/>
            <person name="Sabat G."/>
            <person name="Salamov A."/>
            <person name="Samejima M."/>
            <person name="Schmutz J."/>
            <person name="Slot J.C."/>
            <person name="St John F."/>
            <person name="Stenlid J."/>
            <person name="Sun H."/>
            <person name="Sun S."/>
            <person name="Syed K."/>
            <person name="Tsang A."/>
            <person name="Wiebenga A."/>
            <person name="Young D."/>
            <person name="Pisabarro A."/>
            <person name="Eastwood D.C."/>
            <person name="Martin F."/>
            <person name="Cullen D."/>
            <person name="Grigoriev I.V."/>
            <person name="Hibbett D.S."/>
        </authorList>
    </citation>
    <scope>NUCLEOTIDE SEQUENCE [LARGE SCALE GENOMIC DNA]</scope>
    <source>
        <strain evidence="1 2">MD-104</strain>
    </source>
</reference>
<gene>
    <name evidence="1" type="ORF">WOLCODRAFT_136680</name>
</gene>
<proteinExistence type="predicted"/>
<dbReference type="OrthoDB" id="4708870at2759"/>
<dbReference type="OMA" id="CAWEVAL"/>
<dbReference type="STRING" id="742152.A0A2H3JD59"/>
<evidence type="ECO:0000313" key="2">
    <source>
        <dbReference type="Proteomes" id="UP000218811"/>
    </source>
</evidence>